<keyword evidence="4" id="KW-1185">Reference proteome</keyword>
<accession>A0A940MRC8</accession>
<dbReference type="Gene3D" id="1.10.287.470">
    <property type="entry name" value="Helix hairpin bin"/>
    <property type="match status" value="1"/>
</dbReference>
<name>A0A940MRC8_9RHOB</name>
<dbReference type="AlphaFoldDB" id="A0A940MRC8"/>
<dbReference type="GO" id="GO:0015562">
    <property type="term" value="F:efflux transmembrane transporter activity"/>
    <property type="evidence" value="ECO:0007669"/>
    <property type="project" value="TreeGrafter"/>
</dbReference>
<evidence type="ECO:0000313" key="3">
    <source>
        <dbReference type="EMBL" id="MBP0484425.1"/>
    </source>
</evidence>
<dbReference type="SUPFAM" id="SSF111369">
    <property type="entry name" value="HlyD-like secretion proteins"/>
    <property type="match status" value="1"/>
</dbReference>
<dbReference type="InterPro" id="IPR006143">
    <property type="entry name" value="RND_pump_MFP"/>
</dbReference>
<dbReference type="Gene3D" id="2.40.30.170">
    <property type="match status" value="1"/>
</dbReference>
<dbReference type="NCBIfam" id="TIGR01730">
    <property type="entry name" value="RND_mfp"/>
    <property type="match status" value="1"/>
</dbReference>
<keyword evidence="2" id="KW-0732">Signal</keyword>
<dbReference type="RefSeq" id="WP_209362763.1">
    <property type="nucleotide sequence ID" value="NZ_JAGISH010000012.1"/>
</dbReference>
<dbReference type="PANTHER" id="PTHR30469">
    <property type="entry name" value="MULTIDRUG RESISTANCE PROTEIN MDTA"/>
    <property type="match status" value="1"/>
</dbReference>
<proteinExistence type="inferred from homology"/>
<gene>
    <name evidence="3" type="ORF">J5474_18280</name>
</gene>
<evidence type="ECO:0000256" key="2">
    <source>
        <dbReference type="SAM" id="SignalP"/>
    </source>
</evidence>
<dbReference type="EMBL" id="JAGISH010000012">
    <property type="protein sequence ID" value="MBP0484425.1"/>
    <property type="molecule type" value="Genomic_DNA"/>
</dbReference>
<sequence>MRGLILLALMPVAALAQQNYDTIGIDTGPGALLRGHSECIADLELAFPVSGIIAAMAVDEGATVTARDVLARLDLRIEEIELKRRQTLLDDQSELDSAQAQLAVSTAQYEAAQTLYDRGGAISKEDLQNRRLARDLTEVEVRRLRTQEALQALDRDTAAEALDRRTMHAPTQGIISRILRKPGESVQAYEPVLTLCDVSEILFAASLPAYGVEVFEGTPVTLAFVGRAPLPGRVRFVSPVVDAASGLREIKIDLLERPDWMRPGLAADLLLNP</sequence>
<organism evidence="3 4">
    <name type="scientific">Sagittula salina</name>
    <dbReference type="NCBI Taxonomy" id="2820268"/>
    <lineage>
        <taxon>Bacteria</taxon>
        <taxon>Pseudomonadati</taxon>
        <taxon>Pseudomonadota</taxon>
        <taxon>Alphaproteobacteria</taxon>
        <taxon>Rhodobacterales</taxon>
        <taxon>Roseobacteraceae</taxon>
        <taxon>Sagittula</taxon>
    </lineage>
</organism>
<dbReference type="PANTHER" id="PTHR30469:SF38">
    <property type="entry name" value="HLYD FAMILY SECRETION PROTEIN"/>
    <property type="match status" value="1"/>
</dbReference>
<comment type="similarity">
    <text evidence="1">Belongs to the membrane fusion protein (MFP) (TC 8.A.1) family.</text>
</comment>
<dbReference type="Proteomes" id="UP000675940">
    <property type="component" value="Unassembled WGS sequence"/>
</dbReference>
<feature type="signal peptide" evidence="2">
    <location>
        <begin position="1"/>
        <end position="16"/>
    </location>
</feature>
<feature type="chain" id="PRO_5037129967" evidence="2">
    <location>
        <begin position="17"/>
        <end position="273"/>
    </location>
</feature>
<reference evidence="3" key="1">
    <citation type="submission" date="2021-03" db="EMBL/GenBank/DDBJ databases">
        <title>Sagittula salina sp. nov. strain M10.9X isolated from the marine waste.</title>
        <authorList>
            <person name="Satari L."/>
            <person name="Molina-Menor E."/>
            <person name="Vidal-Verdu A."/>
            <person name="Pascual J."/>
            <person name="Pereto J."/>
            <person name="Porcar M."/>
        </authorList>
    </citation>
    <scope>NUCLEOTIDE SEQUENCE</scope>
    <source>
        <strain evidence="3">M10.9X</strain>
    </source>
</reference>
<protein>
    <submittedName>
        <fullName evidence="3">Efflux RND transporter periplasmic adaptor subunit</fullName>
    </submittedName>
</protein>
<evidence type="ECO:0000256" key="1">
    <source>
        <dbReference type="ARBA" id="ARBA00009477"/>
    </source>
</evidence>
<dbReference type="Gene3D" id="2.40.50.100">
    <property type="match status" value="1"/>
</dbReference>
<comment type="caution">
    <text evidence="3">The sequence shown here is derived from an EMBL/GenBank/DDBJ whole genome shotgun (WGS) entry which is preliminary data.</text>
</comment>
<evidence type="ECO:0000313" key="4">
    <source>
        <dbReference type="Proteomes" id="UP000675940"/>
    </source>
</evidence>
<dbReference type="GO" id="GO:1990281">
    <property type="term" value="C:efflux pump complex"/>
    <property type="evidence" value="ECO:0007669"/>
    <property type="project" value="TreeGrafter"/>
</dbReference>